<accession>A0A151TPM2</accession>
<keyword evidence="2" id="KW-1185">Reference proteome</keyword>
<dbReference type="Proteomes" id="UP000075243">
    <property type="component" value="Chromosome 4"/>
</dbReference>
<proteinExistence type="predicted"/>
<organism evidence="1 2">
    <name type="scientific">Cajanus cajan</name>
    <name type="common">Pigeon pea</name>
    <name type="synonym">Cajanus indicus</name>
    <dbReference type="NCBI Taxonomy" id="3821"/>
    <lineage>
        <taxon>Eukaryota</taxon>
        <taxon>Viridiplantae</taxon>
        <taxon>Streptophyta</taxon>
        <taxon>Embryophyta</taxon>
        <taxon>Tracheophyta</taxon>
        <taxon>Spermatophyta</taxon>
        <taxon>Magnoliopsida</taxon>
        <taxon>eudicotyledons</taxon>
        <taxon>Gunneridae</taxon>
        <taxon>Pentapetalae</taxon>
        <taxon>rosids</taxon>
        <taxon>fabids</taxon>
        <taxon>Fabales</taxon>
        <taxon>Fabaceae</taxon>
        <taxon>Papilionoideae</taxon>
        <taxon>50 kb inversion clade</taxon>
        <taxon>NPAAA clade</taxon>
        <taxon>indigoferoid/millettioid clade</taxon>
        <taxon>Phaseoleae</taxon>
        <taxon>Cajanus</taxon>
    </lineage>
</organism>
<dbReference type="Gramene" id="C.cajan_21934.t">
    <property type="protein sequence ID" value="C.cajan_21934.t"/>
    <property type="gene ID" value="C.cajan_21934"/>
</dbReference>
<reference evidence="1 2" key="1">
    <citation type="journal article" date="2012" name="Nat. Biotechnol.">
        <title>Draft genome sequence of pigeonpea (Cajanus cajan), an orphan legume crop of resource-poor farmers.</title>
        <authorList>
            <person name="Varshney R.K."/>
            <person name="Chen W."/>
            <person name="Li Y."/>
            <person name="Bharti A.K."/>
            <person name="Saxena R.K."/>
            <person name="Schlueter J.A."/>
            <person name="Donoghue M.T."/>
            <person name="Azam S."/>
            <person name="Fan G."/>
            <person name="Whaley A.M."/>
            <person name="Farmer A.D."/>
            <person name="Sheridan J."/>
            <person name="Iwata A."/>
            <person name="Tuteja R."/>
            <person name="Penmetsa R.V."/>
            <person name="Wu W."/>
            <person name="Upadhyaya H.D."/>
            <person name="Yang S.P."/>
            <person name="Shah T."/>
            <person name="Saxena K.B."/>
            <person name="Michael T."/>
            <person name="McCombie W.R."/>
            <person name="Yang B."/>
            <person name="Zhang G."/>
            <person name="Yang H."/>
            <person name="Wang J."/>
            <person name="Spillane C."/>
            <person name="Cook D.R."/>
            <person name="May G.D."/>
            <person name="Xu X."/>
            <person name="Jackson S.A."/>
        </authorList>
    </citation>
    <scope>NUCLEOTIDE SEQUENCE [LARGE SCALE GENOMIC DNA]</scope>
    <source>
        <strain evidence="2">cv. Asha</strain>
    </source>
</reference>
<sequence>FVEDIVLIEESSHAVNSKLMFWRQTLESKGFLTSKFKYLGSLLQNDGKINGDATCNHTKIDPIRNHFIQEDIGAAPIKENMTENQLRWFGHVQRRHEKHQ</sequence>
<protein>
    <submittedName>
        <fullName evidence="1">Uncharacterized protein</fullName>
    </submittedName>
</protein>
<evidence type="ECO:0000313" key="1">
    <source>
        <dbReference type="EMBL" id="KYP68936.1"/>
    </source>
</evidence>
<feature type="non-terminal residue" evidence="1">
    <location>
        <position position="1"/>
    </location>
</feature>
<dbReference type="AlphaFoldDB" id="A0A151TPM2"/>
<dbReference type="EMBL" id="CM003606">
    <property type="protein sequence ID" value="KYP68936.1"/>
    <property type="molecule type" value="Genomic_DNA"/>
</dbReference>
<dbReference type="OMA" id="RRHEKHQ"/>
<gene>
    <name evidence="1" type="ORF">KK1_022585</name>
</gene>
<evidence type="ECO:0000313" key="2">
    <source>
        <dbReference type="Proteomes" id="UP000075243"/>
    </source>
</evidence>
<name>A0A151TPM2_CAJCA</name>